<keyword evidence="2" id="KW-0472">Membrane</keyword>
<dbReference type="SUPFAM" id="SSF49478">
    <property type="entry name" value="Cna protein B-type domain"/>
    <property type="match status" value="1"/>
</dbReference>
<proteinExistence type="predicted"/>
<keyword evidence="3" id="KW-1185">Reference proteome</keyword>
<dbReference type="AlphaFoldDB" id="A0A517Z931"/>
<evidence type="ECO:0000313" key="3">
    <source>
        <dbReference type="Proteomes" id="UP000320496"/>
    </source>
</evidence>
<keyword evidence="1" id="KW-0732">Signal</keyword>
<organism evidence="2 3">
    <name type="scientific">Maioricimonas rarisocia</name>
    <dbReference type="NCBI Taxonomy" id="2528026"/>
    <lineage>
        <taxon>Bacteria</taxon>
        <taxon>Pseudomonadati</taxon>
        <taxon>Planctomycetota</taxon>
        <taxon>Planctomycetia</taxon>
        <taxon>Planctomycetales</taxon>
        <taxon>Planctomycetaceae</taxon>
        <taxon>Maioricimonas</taxon>
    </lineage>
</organism>
<evidence type="ECO:0000313" key="2">
    <source>
        <dbReference type="EMBL" id="QDU38988.1"/>
    </source>
</evidence>
<sequence length="239" mass="27162" precursor="true">MNMLRLVVGAVAFFGATAQASAHYLWVTVEARTDGQDVANIIFEESPAAGDGRYLDHFEGSRKTWIRSVEQIEPARIDAVDVREGKKRWLQATLPVSSPRSVDCYARFGVYRYGETNVLLHYYARHLDVSAHEDLHELSRAPHLALEIVPHNEGSEMELTVLWQGQPVANRMVFIRGPKQFRQNTKTDDEGRVRMNVADAGRYTIRTSVEEEVAGRDGDEEYSRIRHHGTLIMTLPLRD</sequence>
<dbReference type="KEGG" id="mri:Mal4_33200"/>
<gene>
    <name evidence="2" type="ORF">Mal4_33200</name>
</gene>
<protein>
    <submittedName>
        <fullName evidence="2">Nickel uptake substrate-specific transmembrane region</fullName>
    </submittedName>
</protein>
<feature type="signal peptide" evidence="1">
    <location>
        <begin position="1"/>
        <end position="22"/>
    </location>
</feature>
<name>A0A517Z931_9PLAN</name>
<dbReference type="OrthoDB" id="275928at2"/>
<keyword evidence="2" id="KW-0812">Transmembrane</keyword>
<evidence type="ECO:0000256" key="1">
    <source>
        <dbReference type="SAM" id="SignalP"/>
    </source>
</evidence>
<dbReference type="RefSeq" id="WP_145370218.1">
    <property type="nucleotide sequence ID" value="NZ_CP036275.1"/>
</dbReference>
<dbReference type="EMBL" id="CP036275">
    <property type="protein sequence ID" value="QDU38988.1"/>
    <property type="molecule type" value="Genomic_DNA"/>
</dbReference>
<reference evidence="2 3" key="1">
    <citation type="submission" date="2019-02" db="EMBL/GenBank/DDBJ databases">
        <title>Deep-cultivation of Planctomycetes and their phenomic and genomic characterization uncovers novel biology.</title>
        <authorList>
            <person name="Wiegand S."/>
            <person name="Jogler M."/>
            <person name="Boedeker C."/>
            <person name="Pinto D."/>
            <person name="Vollmers J."/>
            <person name="Rivas-Marin E."/>
            <person name="Kohn T."/>
            <person name="Peeters S.H."/>
            <person name="Heuer A."/>
            <person name="Rast P."/>
            <person name="Oberbeckmann S."/>
            <person name="Bunk B."/>
            <person name="Jeske O."/>
            <person name="Meyerdierks A."/>
            <person name="Storesund J.E."/>
            <person name="Kallscheuer N."/>
            <person name="Luecker S."/>
            <person name="Lage O.M."/>
            <person name="Pohl T."/>
            <person name="Merkel B.J."/>
            <person name="Hornburger P."/>
            <person name="Mueller R.-W."/>
            <person name="Bruemmer F."/>
            <person name="Labrenz M."/>
            <person name="Spormann A.M."/>
            <person name="Op den Camp H."/>
            <person name="Overmann J."/>
            <person name="Amann R."/>
            <person name="Jetten M.S.M."/>
            <person name="Mascher T."/>
            <person name="Medema M.H."/>
            <person name="Devos D.P."/>
            <person name="Kaster A.-K."/>
            <person name="Ovreas L."/>
            <person name="Rohde M."/>
            <person name="Galperin M.Y."/>
            <person name="Jogler C."/>
        </authorList>
    </citation>
    <scope>NUCLEOTIDE SEQUENCE [LARGE SCALE GENOMIC DNA]</scope>
    <source>
        <strain evidence="2 3">Mal4</strain>
    </source>
</reference>
<accession>A0A517Z931</accession>
<dbReference type="Proteomes" id="UP000320496">
    <property type="component" value="Chromosome"/>
</dbReference>
<feature type="chain" id="PRO_5022058412" evidence="1">
    <location>
        <begin position="23"/>
        <end position="239"/>
    </location>
</feature>